<evidence type="ECO:0000313" key="4">
    <source>
        <dbReference type="Proteomes" id="UP000559809"/>
    </source>
</evidence>
<dbReference type="SUPFAM" id="SSF53850">
    <property type="entry name" value="Periplasmic binding protein-like II"/>
    <property type="match status" value="1"/>
</dbReference>
<feature type="chain" id="PRO_5032874367" evidence="2">
    <location>
        <begin position="32"/>
        <end position="338"/>
    </location>
</feature>
<dbReference type="PIRSF" id="PIRSF017082">
    <property type="entry name" value="YflP"/>
    <property type="match status" value="1"/>
</dbReference>
<dbReference type="PANTHER" id="PTHR42928">
    <property type="entry name" value="TRICARBOXYLATE-BINDING PROTEIN"/>
    <property type="match status" value="1"/>
</dbReference>
<dbReference type="RefSeq" id="WP_180155086.1">
    <property type="nucleotide sequence ID" value="NZ_JACCEM010000005.1"/>
</dbReference>
<dbReference type="InterPro" id="IPR005064">
    <property type="entry name" value="BUG"/>
</dbReference>
<evidence type="ECO:0000256" key="2">
    <source>
        <dbReference type="SAM" id="SignalP"/>
    </source>
</evidence>
<evidence type="ECO:0000256" key="1">
    <source>
        <dbReference type="ARBA" id="ARBA00006987"/>
    </source>
</evidence>
<dbReference type="CDD" id="cd07012">
    <property type="entry name" value="PBP2_Bug_TTT"/>
    <property type="match status" value="1"/>
</dbReference>
<dbReference type="Pfam" id="PF03401">
    <property type="entry name" value="TctC"/>
    <property type="match status" value="1"/>
</dbReference>
<comment type="similarity">
    <text evidence="1">Belongs to the UPF0065 (bug) family.</text>
</comment>
<dbReference type="Gene3D" id="3.40.190.10">
    <property type="entry name" value="Periplasmic binding protein-like II"/>
    <property type="match status" value="1"/>
</dbReference>
<dbReference type="Proteomes" id="UP000559809">
    <property type="component" value="Unassembled WGS sequence"/>
</dbReference>
<dbReference type="EMBL" id="JACCEM010000005">
    <property type="protein sequence ID" value="NYT49780.1"/>
    <property type="molecule type" value="Genomic_DNA"/>
</dbReference>
<proteinExistence type="inferred from homology"/>
<reference evidence="3 4" key="1">
    <citation type="submission" date="2020-07" db="EMBL/GenBank/DDBJ databases">
        <title>Taxonomic revisions and descriptions of new bacterial species based on genomic comparisons in the high-G+C-content subgroup of the family Alcaligenaceae.</title>
        <authorList>
            <person name="Szabo A."/>
            <person name="Felfoldi T."/>
        </authorList>
    </citation>
    <scope>NUCLEOTIDE SEQUENCE [LARGE SCALE GENOMIC DNA]</scope>
    <source>
        <strain evidence="3 4">LMG 24012</strain>
    </source>
</reference>
<gene>
    <name evidence="3" type="ORF">H0A72_10725</name>
</gene>
<keyword evidence="2" id="KW-0732">Signal</keyword>
<dbReference type="PANTHER" id="PTHR42928:SF5">
    <property type="entry name" value="BLR1237 PROTEIN"/>
    <property type="match status" value="1"/>
</dbReference>
<comment type="caution">
    <text evidence="3">The sequence shown here is derived from an EMBL/GenBank/DDBJ whole genome shotgun (WGS) entry which is preliminary data.</text>
</comment>
<feature type="signal peptide" evidence="2">
    <location>
        <begin position="1"/>
        <end position="31"/>
    </location>
</feature>
<protein>
    <submittedName>
        <fullName evidence="3">Tripartite tricarboxylate transporter substrate binding protein</fullName>
    </submittedName>
</protein>
<keyword evidence="4" id="KW-1185">Reference proteome</keyword>
<organism evidence="3 4">
    <name type="scientific">Parapusillimonas granuli</name>
    <dbReference type="NCBI Taxonomy" id="380911"/>
    <lineage>
        <taxon>Bacteria</taxon>
        <taxon>Pseudomonadati</taxon>
        <taxon>Pseudomonadota</taxon>
        <taxon>Betaproteobacteria</taxon>
        <taxon>Burkholderiales</taxon>
        <taxon>Alcaligenaceae</taxon>
        <taxon>Parapusillimonas</taxon>
    </lineage>
</organism>
<dbReference type="AlphaFoldDB" id="A0A853G444"/>
<evidence type="ECO:0000313" key="3">
    <source>
        <dbReference type="EMBL" id="NYT49780.1"/>
    </source>
</evidence>
<dbReference type="Gene3D" id="3.40.190.150">
    <property type="entry name" value="Bordetella uptake gene, domain 1"/>
    <property type="match status" value="1"/>
</dbReference>
<name>A0A853G444_9BURK</name>
<sequence length="338" mass="35169">MITKWLETMTKHSALAALLLAGLALAPLSHAQPSGAAAGGYPERAVRIVVAYGPGGGADLIARAVAEKLTVAWGVPVIVDNRPGANGSIGASQVGNSSPDGYTLLMAYTPEIAINSVISPQKNFEPVRDLQPIIMAADSPLILVVNASSPHKTISSFIEYAKQNPGKVSYGTSGENSSGDLAGALLNKAAGISLIHIPYKGGNAAIVDLLGGQIDSAISGMPPALAHFQAKRLLPLAVTTRNRSPLLPNTPTLTELGVAVDISAWFGLFAPRGTPGPIVEKINRDVAAALASKDVKERLLSQGAEVRSDSVEEFTAFIGQEVEKYRGIIEQSKKGKGQ</sequence>
<accession>A0A853G444</accession>
<dbReference type="InterPro" id="IPR042100">
    <property type="entry name" value="Bug_dom1"/>
</dbReference>